<dbReference type="RefSeq" id="WP_274049388.1">
    <property type="nucleotide sequence ID" value="NZ_CP059693.1"/>
</dbReference>
<evidence type="ECO:0000313" key="1">
    <source>
        <dbReference type="EMBL" id="WDE09446.1"/>
    </source>
</evidence>
<keyword evidence="1" id="KW-0808">Transferase</keyword>
<name>A0ABY7V715_9GAMM</name>
<dbReference type="InterPro" id="IPR044855">
    <property type="entry name" value="CoA-Trfase_III_dom3_sf"/>
</dbReference>
<proteinExistence type="predicted"/>
<dbReference type="GO" id="GO:0016740">
    <property type="term" value="F:transferase activity"/>
    <property type="evidence" value="ECO:0007669"/>
    <property type="project" value="UniProtKB-KW"/>
</dbReference>
<accession>A0ABY7V715</accession>
<dbReference type="InterPro" id="IPR003673">
    <property type="entry name" value="CoA-Trfase_fam_III"/>
</dbReference>
<dbReference type="PANTHER" id="PTHR48228">
    <property type="entry name" value="SUCCINYL-COA--D-CITRAMALATE COA-TRANSFERASE"/>
    <property type="match status" value="1"/>
</dbReference>
<organism evidence="1 2">
    <name type="scientific">Thalassomonas haliotis</name>
    <dbReference type="NCBI Taxonomy" id="485448"/>
    <lineage>
        <taxon>Bacteria</taxon>
        <taxon>Pseudomonadati</taxon>
        <taxon>Pseudomonadota</taxon>
        <taxon>Gammaproteobacteria</taxon>
        <taxon>Alteromonadales</taxon>
        <taxon>Colwelliaceae</taxon>
        <taxon>Thalassomonas</taxon>
    </lineage>
</organism>
<dbReference type="SUPFAM" id="SSF89796">
    <property type="entry name" value="CoA-transferase family III (CaiB/BaiF)"/>
    <property type="match status" value="1"/>
</dbReference>
<evidence type="ECO:0000313" key="2">
    <source>
        <dbReference type="Proteomes" id="UP001215231"/>
    </source>
</evidence>
<gene>
    <name evidence="1" type="ORF">H3N35_13970</name>
</gene>
<dbReference type="PANTHER" id="PTHR48228:SF5">
    <property type="entry name" value="ALPHA-METHYLACYL-COA RACEMASE"/>
    <property type="match status" value="1"/>
</dbReference>
<dbReference type="EMBL" id="CP059693">
    <property type="protein sequence ID" value="WDE09446.1"/>
    <property type="molecule type" value="Genomic_DNA"/>
</dbReference>
<dbReference type="InterPro" id="IPR050509">
    <property type="entry name" value="CoA-transferase_III"/>
</dbReference>
<dbReference type="InterPro" id="IPR023606">
    <property type="entry name" value="CoA-Trfase_III_dom_1_sf"/>
</dbReference>
<keyword evidence="2" id="KW-1185">Reference proteome</keyword>
<dbReference type="Pfam" id="PF02515">
    <property type="entry name" value="CoA_transf_3"/>
    <property type="match status" value="1"/>
</dbReference>
<protein>
    <submittedName>
        <fullName evidence="1">CoA transferase</fullName>
    </submittedName>
</protein>
<dbReference type="Gene3D" id="3.40.50.10540">
    <property type="entry name" value="Crotonobetainyl-coa:carnitine coa-transferase, domain 1"/>
    <property type="match status" value="1"/>
</dbReference>
<sequence length="354" mass="38155">MSKPLQGLKVLDFSSLLPGPYATGLLADMGAEVLRIDPPDRQDMVKNLKPAFRDSSYAYLTLQRNKKSCTLDLKQPSAIAKIKVLIAEHDILVEQFRPGVMAKLGLDFETLSTINPKLIYCSISGYGQTGPYKDKAGHDINYLALSGLASYSGTKETGPVLSGTQIADIAGGSHHAVMGILAAVIQRATTGLGQHLDISMTDAAFALNGIFGAGAVGLSLVPKPGETLLNGGSFYGYYQTLDKRYLSVGGLEPKFAGAFFQHLGHSQWLNRAFCSDSKQQALLKQDISEVISQKTLQQWLTIFAPSDACVEPVLTVKEAAESPLMAERKMITEITTETGETIKQIAPAIKFSCH</sequence>
<dbReference type="Proteomes" id="UP001215231">
    <property type="component" value="Chromosome"/>
</dbReference>
<dbReference type="Gene3D" id="3.30.1540.10">
    <property type="entry name" value="formyl-coa transferase, domain 3"/>
    <property type="match status" value="1"/>
</dbReference>
<reference evidence="1 2" key="1">
    <citation type="journal article" date="2022" name="Mar. Drugs">
        <title>Bioassay-Guided Fractionation Leads to the Detection of Cholic Acid Generated by the Rare Thalassomonas sp.</title>
        <authorList>
            <person name="Pheiffer F."/>
            <person name="Schneider Y.K."/>
            <person name="Hansen E.H."/>
            <person name="Andersen J.H."/>
            <person name="Isaksson J."/>
            <person name="Busche T."/>
            <person name="R C."/>
            <person name="Kalinowski J."/>
            <person name="Zyl L.V."/>
            <person name="Trindade M."/>
        </authorList>
    </citation>
    <scope>NUCLEOTIDE SEQUENCE [LARGE SCALE GENOMIC DNA]</scope>
    <source>
        <strain evidence="1 2">A5K-61T</strain>
    </source>
</reference>